<feature type="compositionally biased region" description="Basic and acidic residues" evidence="1">
    <location>
        <begin position="110"/>
        <end position="120"/>
    </location>
</feature>
<proteinExistence type="predicted"/>
<name>A0A9N9S964_PHACE</name>
<sequence>MMRNAAVKNQAKVEAKGGKQDNVLDKKLAHTFSSKCRVSTVRRSSSSDSSDVRSRRRREKNSRRSRSRDRYGRTRRSRSKSTSYRSLKSKSHRSDSRDRYRDRHRRSRSKSREKSRDRDRHRSRRSRSKSFIKEFVSKPRRHSSSRSSSSSSEHNKKTSLKNGSKLKQVKTIIESVDNSKTSPDVVILDSKTLDEINEDKFTPKEFTSNKSKRVPDNILIDLKKNTIKVAEVEQVEPDGIFHHNLFMNEEARMEKWVKELYSYRQKALQQGTKNNR</sequence>
<dbReference type="OrthoDB" id="9946564at2759"/>
<organism evidence="2 3">
    <name type="scientific">Phaedon cochleariae</name>
    <name type="common">Mustard beetle</name>
    <dbReference type="NCBI Taxonomy" id="80249"/>
    <lineage>
        <taxon>Eukaryota</taxon>
        <taxon>Metazoa</taxon>
        <taxon>Ecdysozoa</taxon>
        <taxon>Arthropoda</taxon>
        <taxon>Hexapoda</taxon>
        <taxon>Insecta</taxon>
        <taxon>Pterygota</taxon>
        <taxon>Neoptera</taxon>
        <taxon>Endopterygota</taxon>
        <taxon>Coleoptera</taxon>
        <taxon>Polyphaga</taxon>
        <taxon>Cucujiformia</taxon>
        <taxon>Chrysomeloidea</taxon>
        <taxon>Chrysomelidae</taxon>
        <taxon>Chrysomelinae</taxon>
        <taxon>Chrysomelini</taxon>
        <taxon>Phaedon</taxon>
    </lineage>
</organism>
<feature type="compositionally biased region" description="Basic residues" evidence="1">
    <location>
        <begin position="54"/>
        <end position="79"/>
    </location>
</feature>
<reference evidence="2" key="2">
    <citation type="submission" date="2022-10" db="EMBL/GenBank/DDBJ databases">
        <authorList>
            <consortium name="ENA_rothamsted_submissions"/>
            <consortium name="culmorum"/>
            <person name="King R."/>
        </authorList>
    </citation>
    <scope>NUCLEOTIDE SEQUENCE</scope>
</reference>
<evidence type="ECO:0000313" key="2">
    <source>
        <dbReference type="EMBL" id="CAG9813980.1"/>
    </source>
</evidence>
<reference evidence="2" key="1">
    <citation type="submission" date="2022-01" db="EMBL/GenBank/DDBJ databases">
        <authorList>
            <person name="King R."/>
        </authorList>
    </citation>
    <scope>NUCLEOTIDE SEQUENCE</scope>
</reference>
<gene>
    <name evidence="2" type="ORF">PHAECO_LOCUS1951</name>
</gene>
<feature type="compositionally biased region" description="Basic and acidic residues" evidence="1">
    <location>
        <begin position="11"/>
        <end position="28"/>
    </location>
</feature>
<dbReference type="Proteomes" id="UP001153737">
    <property type="component" value="Chromosome 10"/>
</dbReference>
<feature type="compositionally biased region" description="Basic and acidic residues" evidence="1">
    <location>
        <begin position="92"/>
        <end position="101"/>
    </location>
</feature>
<feature type="compositionally biased region" description="Basic residues" evidence="1">
    <location>
        <begin position="121"/>
        <end position="130"/>
    </location>
</feature>
<evidence type="ECO:0000256" key="1">
    <source>
        <dbReference type="SAM" id="MobiDB-lite"/>
    </source>
</evidence>
<protein>
    <submittedName>
        <fullName evidence="2">Uncharacterized protein</fullName>
    </submittedName>
</protein>
<feature type="compositionally biased region" description="Low complexity" evidence="1">
    <location>
        <begin position="33"/>
        <end position="49"/>
    </location>
</feature>
<feature type="region of interest" description="Disordered" evidence="1">
    <location>
        <begin position="1"/>
        <end position="166"/>
    </location>
</feature>
<dbReference type="AlphaFoldDB" id="A0A9N9S964"/>
<accession>A0A9N9S964</accession>
<evidence type="ECO:0000313" key="3">
    <source>
        <dbReference type="Proteomes" id="UP001153737"/>
    </source>
</evidence>
<keyword evidence="3" id="KW-1185">Reference proteome</keyword>
<dbReference type="EMBL" id="OU896716">
    <property type="protein sequence ID" value="CAG9813980.1"/>
    <property type="molecule type" value="Genomic_DNA"/>
</dbReference>